<evidence type="ECO:0000256" key="1">
    <source>
        <dbReference type="ARBA" id="ARBA00022450"/>
    </source>
</evidence>
<dbReference type="GO" id="GO:0006633">
    <property type="term" value="P:fatty acid biosynthetic process"/>
    <property type="evidence" value="ECO:0007669"/>
    <property type="project" value="TreeGrafter"/>
</dbReference>
<dbReference type="InterPro" id="IPR057326">
    <property type="entry name" value="KR_dom"/>
</dbReference>
<organism evidence="6 7">
    <name type="scientific">Lentithecium fluviatile CBS 122367</name>
    <dbReference type="NCBI Taxonomy" id="1168545"/>
    <lineage>
        <taxon>Eukaryota</taxon>
        <taxon>Fungi</taxon>
        <taxon>Dikarya</taxon>
        <taxon>Ascomycota</taxon>
        <taxon>Pezizomycotina</taxon>
        <taxon>Dothideomycetes</taxon>
        <taxon>Pleosporomycetidae</taxon>
        <taxon>Pleosporales</taxon>
        <taxon>Massarineae</taxon>
        <taxon>Lentitheciaceae</taxon>
        <taxon>Lentithecium</taxon>
    </lineage>
</organism>
<dbReference type="InterPro" id="IPR020843">
    <property type="entry name" value="ER"/>
</dbReference>
<dbReference type="InterPro" id="IPR020806">
    <property type="entry name" value="PKS_PP-bd"/>
</dbReference>
<dbReference type="Gene3D" id="3.40.50.720">
    <property type="entry name" value="NAD(P)-binding Rossmann-like Domain"/>
    <property type="match status" value="2"/>
</dbReference>
<dbReference type="PANTHER" id="PTHR43775:SF29">
    <property type="entry name" value="ASPERFURANONE POLYKETIDE SYNTHASE AFOG-RELATED"/>
    <property type="match status" value="1"/>
</dbReference>
<dbReference type="InterPro" id="IPR050091">
    <property type="entry name" value="PKS_NRPS_Biosynth_Enz"/>
</dbReference>
<dbReference type="Pfam" id="PF08659">
    <property type="entry name" value="KR"/>
    <property type="match status" value="1"/>
</dbReference>
<evidence type="ECO:0000256" key="4">
    <source>
        <dbReference type="ARBA" id="ARBA00023268"/>
    </source>
</evidence>
<keyword evidence="3" id="KW-0808">Transferase</keyword>
<dbReference type="Gene3D" id="3.90.180.10">
    <property type="entry name" value="Medium-chain alcohol dehydrogenases, catalytic domain"/>
    <property type="match status" value="1"/>
</dbReference>
<reference evidence="6" key="1">
    <citation type="journal article" date="2020" name="Stud. Mycol.">
        <title>101 Dothideomycetes genomes: a test case for predicting lifestyles and emergence of pathogens.</title>
        <authorList>
            <person name="Haridas S."/>
            <person name="Albert R."/>
            <person name="Binder M."/>
            <person name="Bloem J."/>
            <person name="Labutti K."/>
            <person name="Salamov A."/>
            <person name="Andreopoulos B."/>
            <person name="Baker S."/>
            <person name="Barry K."/>
            <person name="Bills G."/>
            <person name="Bluhm B."/>
            <person name="Cannon C."/>
            <person name="Castanera R."/>
            <person name="Culley D."/>
            <person name="Daum C."/>
            <person name="Ezra D."/>
            <person name="Gonzalez J."/>
            <person name="Henrissat B."/>
            <person name="Kuo A."/>
            <person name="Liang C."/>
            <person name="Lipzen A."/>
            <person name="Lutzoni F."/>
            <person name="Magnuson J."/>
            <person name="Mondo S."/>
            <person name="Nolan M."/>
            <person name="Ohm R."/>
            <person name="Pangilinan J."/>
            <person name="Park H.-J."/>
            <person name="Ramirez L."/>
            <person name="Alfaro M."/>
            <person name="Sun H."/>
            <person name="Tritt A."/>
            <person name="Yoshinaga Y."/>
            <person name="Zwiers L.-H."/>
            <person name="Turgeon B."/>
            <person name="Goodwin S."/>
            <person name="Spatafora J."/>
            <person name="Crous P."/>
            <person name="Grigoriev I."/>
        </authorList>
    </citation>
    <scope>NUCLEOTIDE SEQUENCE</scope>
    <source>
        <strain evidence="6">CBS 122367</strain>
    </source>
</reference>
<dbReference type="SMART" id="SM00823">
    <property type="entry name" value="PKS_PP"/>
    <property type="match status" value="1"/>
</dbReference>
<keyword evidence="1" id="KW-0596">Phosphopantetheine</keyword>
<dbReference type="PROSITE" id="PS50075">
    <property type="entry name" value="CARRIER"/>
    <property type="match status" value="1"/>
</dbReference>
<dbReference type="Gene3D" id="1.10.1200.10">
    <property type="entry name" value="ACP-like"/>
    <property type="match status" value="1"/>
</dbReference>
<dbReference type="Proteomes" id="UP000799291">
    <property type="component" value="Unassembled WGS sequence"/>
</dbReference>
<dbReference type="SUPFAM" id="SSF51735">
    <property type="entry name" value="NAD(P)-binding Rossmann-fold domains"/>
    <property type="match status" value="2"/>
</dbReference>
<dbReference type="GO" id="GO:0004312">
    <property type="term" value="F:fatty acid synthase activity"/>
    <property type="evidence" value="ECO:0007669"/>
    <property type="project" value="TreeGrafter"/>
</dbReference>
<dbReference type="SUPFAM" id="SSF47336">
    <property type="entry name" value="ACP-like"/>
    <property type="match status" value="1"/>
</dbReference>
<keyword evidence="7" id="KW-1185">Reference proteome</keyword>
<dbReference type="PANTHER" id="PTHR43775">
    <property type="entry name" value="FATTY ACID SYNTHASE"/>
    <property type="match status" value="1"/>
</dbReference>
<dbReference type="GO" id="GO:1901336">
    <property type="term" value="P:lactone biosynthetic process"/>
    <property type="evidence" value="ECO:0007669"/>
    <property type="project" value="UniProtKB-ARBA"/>
</dbReference>
<dbReference type="SMART" id="SM00822">
    <property type="entry name" value="PKS_KR"/>
    <property type="match status" value="1"/>
</dbReference>
<dbReference type="FunFam" id="3.40.50.720:FF:000209">
    <property type="entry name" value="Polyketide synthase Pks12"/>
    <property type="match status" value="1"/>
</dbReference>
<dbReference type="GO" id="GO:0016491">
    <property type="term" value="F:oxidoreductase activity"/>
    <property type="evidence" value="ECO:0007669"/>
    <property type="project" value="InterPro"/>
</dbReference>
<dbReference type="OrthoDB" id="329835at2759"/>
<evidence type="ECO:0000313" key="6">
    <source>
        <dbReference type="EMBL" id="KAF2679797.1"/>
    </source>
</evidence>
<evidence type="ECO:0000313" key="7">
    <source>
        <dbReference type="Proteomes" id="UP000799291"/>
    </source>
</evidence>
<dbReference type="GO" id="GO:0044550">
    <property type="term" value="P:secondary metabolite biosynthetic process"/>
    <property type="evidence" value="ECO:0007669"/>
    <property type="project" value="TreeGrafter"/>
</dbReference>
<dbReference type="InterPro" id="IPR013968">
    <property type="entry name" value="PKS_KR"/>
</dbReference>
<name>A0A6G1INI0_9PLEO</name>
<dbReference type="InterPro" id="IPR036291">
    <property type="entry name" value="NAD(P)-bd_dom_sf"/>
</dbReference>
<proteinExistence type="predicted"/>
<evidence type="ECO:0000259" key="5">
    <source>
        <dbReference type="PROSITE" id="PS50075"/>
    </source>
</evidence>
<evidence type="ECO:0000256" key="3">
    <source>
        <dbReference type="ARBA" id="ARBA00022679"/>
    </source>
</evidence>
<dbReference type="InterPro" id="IPR036736">
    <property type="entry name" value="ACP-like_sf"/>
</dbReference>
<evidence type="ECO:0000256" key="2">
    <source>
        <dbReference type="ARBA" id="ARBA00022553"/>
    </source>
</evidence>
<keyword evidence="2" id="KW-0597">Phosphoprotein</keyword>
<dbReference type="CDD" id="cd05195">
    <property type="entry name" value="enoyl_red"/>
    <property type="match status" value="1"/>
</dbReference>
<sequence>MTAYHSLIEVARLQEGEKVLIHAAAGATGQLAILVAQSVGAEVFATVGCNEKKEILLRNFGIPTDHIFYSRNASFKKGIMRVTKGYGVDVVLNSLVGNGLHASLECVAPYGRFVELGKADIKANSSLPMACFANNVYFSAVDLRHIYYFRRDAGYRLITKTMELFKDGTLQCPYPLHVYPVSSIEEAFRYFQSGKNTGRIVITAGPDDTIRKCALHRRQWAFHEEATYVIVGGLGGLGRAIVSWMVSKGAKHFILLSRSGAEPKAGRQLRSGLAEQGVVVAVEKCDASFADQLSEALKKSLETMPPIRGCINAAMELNDSLFENMTFMQWEKTIRSKCHTSWNLHNLLPDDLDFFVLLSSLTSVLGNPGQSNYSAGCAFQDALARYRTYNNQKALSLNLGLMRTIGAVAENKNLHRNFKIASLRPIEETEHLALLDIYCDPSHPVLQPDKSQIAIGIMTPAEILAKNLEPDELLHRPLFASFSRSRGALQQAGVERNTNYTALFRQIESEEGKIAIVVDALARKLARALSISPDEVELDKPLYSFGVDSLVAVELKNWIRKEFAAEVAVFDIMGGTTVEMMGGIVTKASIMGRV</sequence>
<dbReference type="AlphaFoldDB" id="A0A6G1INI0"/>
<dbReference type="Pfam" id="PF23297">
    <property type="entry name" value="ACP_SdgA_C"/>
    <property type="match status" value="1"/>
</dbReference>
<accession>A0A6G1INI0</accession>
<feature type="domain" description="Carrier" evidence="5">
    <location>
        <begin position="512"/>
        <end position="589"/>
    </location>
</feature>
<keyword evidence="4" id="KW-0511">Multifunctional enzyme</keyword>
<dbReference type="EMBL" id="MU005601">
    <property type="protein sequence ID" value="KAF2679797.1"/>
    <property type="molecule type" value="Genomic_DNA"/>
</dbReference>
<protein>
    <submittedName>
        <fullName evidence="6">KR-domain-containing protein</fullName>
    </submittedName>
</protein>
<dbReference type="InterPro" id="IPR009081">
    <property type="entry name" value="PP-bd_ACP"/>
</dbReference>
<dbReference type="GO" id="GO:0031177">
    <property type="term" value="F:phosphopantetheine binding"/>
    <property type="evidence" value="ECO:0007669"/>
    <property type="project" value="InterPro"/>
</dbReference>
<dbReference type="SMART" id="SM01294">
    <property type="entry name" value="PKS_PP_betabranch"/>
    <property type="match status" value="1"/>
</dbReference>
<dbReference type="SMART" id="SM00829">
    <property type="entry name" value="PKS_ER"/>
    <property type="match status" value="1"/>
</dbReference>
<gene>
    <name evidence="6" type="ORF">K458DRAFT_445672</name>
</gene>
<dbReference type="Pfam" id="PF13602">
    <property type="entry name" value="ADH_zinc_N_2"/>
    <property type="match status" value="1"/>
</dbReference>